<dbReference type="OrthoDB" id="1305350at2759"/>
<sequence>MLSNVETMVIIRLHFDLVDSGRYKDFPWGSLSFKDLARSLNNRLKAGGKFYLIQGMPLAIQVVFKNIEPTKMELAKLEIPQKNIIEDECSLDSDDDFQDPLPKKINGHSKKKQKGCTDLHLDKTNIEIDSQYLIPDELLKIINLDYNLSEKIVHHDVRRESITIDPLATREEEPNDEHFNDKKSKSIVQDHCQENKENVGSRSKPDMHEEVDLERCIFLYDSYESSGHYPAVLAEIEKLVGITPLCLQQYDFYVKKVFDVENHPRYKDKDSSDMFDGLFQENLPQKLSGSLDCGLYMVTYVECLSYDHKVLTNEFDSNAFHKRYAALLWNYGTQKQEANSHNNVEAPLRPARQSRN</sequence>
<evidence type="ECO:0000259" key="4">
    <source>
        <dbReference type="Pfam" id="PF02902"/>
    </source>
</evidence>
<feature type="domain" description="Ubiquitin-like protease family profile" evidence="4">
    <location>
        <begin position="215"/>
        <end position="327"/>
    </location>
</feature>
<dbReference type="AlphaFoldDB" id="A0A2G2X5V1"/>
<keyword evidence="2" id="KW-0645">Protease</keyword>
<dbReference type="GO" id="GO:0006508">
    <property type="term" value="P:proteolysis"/>
    <property type="evidence" value="ECO:0007669"/>
    <property type="project" value="UniProtKB-KW"/>
</dbReference>
<evidence type="ECO:0000313" key="6">
    <source>
        <dbReference type="Proteomes" id="UP000224567"/>
    </source>
</evidence>
<dbReference type="GO" id="GO:0008234">
    <property type="term" value="F:cysteine-type peptidase activity"/>
    <property type="evidence" value="ECO:0007669"/>
    <property type="project" value="InterPro"/>
</dbReference>
<evidence type="ECO:0000256" key="2">
    <source>
        <dbReference type="ARBA" id="ARBA00022670"/>
    </source>
</evidence>
<reference evidence="5 6" key="1">
    <citation type="journal article" date="2017" name="Genome Biol.">
        <title>New reference genome sequences of hot pepper reveal the massive evolution of plant disease-resistance genes by retroduplication.</title>
        <authorList>
            <person name="Kim S."/>
            <person name="Park J."/>
            <person name="Yeom S.I."/>
            <person name="Kim Y.M."/>
            <person name="Seo E."/>
            <person name="Kim K.T."/>
            <person name="Kim M.S."/>
            <person name="Lee J.M."/>
            <person name="Cheong K."/>
            <person name="Shin H.S."/>
            <person name="Kim S.B."/>
            <person name="Han K."/>
            <person name="Lee J."/>
            <person name="Park M."/>
            <person name="Lee H.A."/>
            <person name="Lee H.Y."/>
            <person name="Lee Y."/>
            <person name="Oh S."/>
            <person name="Lee J.H."/>
            <person name="Choi E."/>
            <person name="Choi E."/>
            <person name="Lee S.E."/>
            <person name="Jeon J."/>
            <person name="Kim H."/>
            <person name="Choi G."/>
            <person name="Song H."/>
            <person name="Lee J."/>
            <person name="Lee S.C."/>
            <person name="Kwon J.K."/>
            <person name="Lee H.Y."/>
            <person name="Koo N."/>
            <person name="Hong Y."/>
            <person name="Kim R.W."/>
            <person name="Kang W.H."/>
            <person name="Huh J.H."/>
            <person name="Kang B.C."/>
            <person name="Yang T.J."/>
            <person name="Lee Y.H."/>
            <person name="Bennetzen J.L."/>
            <person name="Choi D."/>
        </authorList>
    </citation>
    <scope>NUCLEOTIDE SEQUENCE [LARGE SCALE GENOMIC DNA]</scope>
    <source>
        <strain evidence="6">cv. PBC81</strain>
    </source>
</reference>
<keyword evidence="3" id="KW-0378">Hydrolase</keyword>
<dbReference type="PANTHER" id="PTHR33022:SF26">
    <property type="entry name" value="UBIQUITIN-LIKE PROTEASE FAMILY PROFILE DOMAIN-CONTAINING PROTEIN"/>
    <property type="match status" value="1"/>
</dbReference>
<dbReference type="InterPro" id="IPR003653">
    <property type="entry name" value="Peptidase_C48_C"/>
</dbReference>
<reference evidence="6" key="2">
    <citation type="journal article" date="2017" name="J. Anim. Genet.">
        <title>Multiple reference genome sequences of hot pepper reveal the massive evolution of plant disease resistance genes by retroduplication.</title>
        <authorList>
            <person name="Kim S."/>
            <person name="Park J."/>
            <person name="Yeom S.-I."/>
            <person name="Kim Y.-M."/>
            <person name="Seo E."/>
            <person name="Kim K.-T."/>
            <person name="Kim M.-S."/>
            <person name="Lee J.M."/>
            <person name="Cheong K."/>
            <person name="Shin H.-S."/>
            <person name="Kim S.-B."/>
            <person name="Han K."/>
            <person name="Lee J."/>
            <person name="Park M."/>
            <person name="Lee H.-A."/>
            <person name="Lee H.-Y."/>
            <person name="Lee Y."/>
            <person name="Oh S."/>
            <person name="Lee J.H."/>
            <person name="Choi E."/>
            <person name="Choi E."/>
            <person name="Lee S.E."/>
            <person name="Jeon J."/>
            <person name="Kim H."/>
            <person name="Choi G."/>
            <person name="Song H."/>
            <person name="Lee J."/>
            <person name="Lee S.-C."/>
            <person name="Kwon J.-K."/>
            <person name="Lee H.-Y."/>
            <person name="Koo N."/>
            <person name="Hong Y."/>
            <person name="Kim R.W."/>
            <person name="Kang W.-H."/>
            <person name="Huh J.H."/>
            <person name="Kang B.-C."/>
            <person name="Yang T.-J."/>
            <person name="Lee Y.-H."/>
            <person name="Bennetzen J.L."/>
            <person name="Choi D."/>
        </authorList>
    </citation>
    <scope>NUCLEOTIDE SEQUENCE [LARGE SCALE GENOMIC DNA]</scope>
    <source>
        <strain evidence="6">cv. PBC81</strain>
    </source>
</reference>
<dbReference type="Gene3D" id="3.40.395.10">
    <property type="entry name" value="Adenoviral Proteinase, Chain A"/>
    <property type="match status" value="1"/>
</dbReference>
<keyword evidence="6" id="KW-1185">Reference proteome</keyword>
<dbReference type="Proteomes" id="UP000224567">
    <property type="component" value="Unassembled WGS sequence"/>
</dbReference>
<name>A0A2G2X5V1_CAPBA</name>
<comment type="similarity">
    <text evidence="1">Belongs to the peptidase C48 family.</text>
</comment>
<dbReference type="SUPFAM" id="SSF54001">
    <property type="entry name" value="Cysteine proteinases"/>
    <property type="match status" value="1"/>
</dbReference>
<dbReference type="PANTHER" id="PTHR33022">
    <property type="entry name" value="DUF1985 DOMAIN-CONTAINING PROTEIN"/>
    <property type="match status" value="1"/>
</dbReference>
<dbReference type="Pfam" id="PF02902">
    <property type="entry name" value="Peptidase_C48"/>
    <property type="match status" value="1"/>
</dbReference>
<evidence type="ECO:0000256" key="1">
    <source>
        <dbReference type="ARBA" id="ARBA00005234"/>
    </source>
</evidence>
<proteinExistence type="inferred from homology"/>
<comment type="caution">
    <text evidence="5">The sequence shown here is derived from an EMBL/GenBank/DDBJ whole genome shotgun (WGS) entry which is preliminary data.</text>
</comment>
<protein>
    <recommendedName>
        <fullName evidence="4">Ubiquitin-like protease family profile domain-containing protein</fullName>
    </recommendedName>
</protein>
<evidence type="ECO:0000313" key="5">
    <source>
        <dbReference type="EMBL" id="PHT52884.1"/>
    </source>
</evidence>
<accession>A0A2G2X5V1</accession>
<organism evidence="5 6">
    <name type="scientific">Capsicum baccatum</name>
    <name type="common">Peruvian pepper</name>
    <dbReference type="NCBI Taxonomy" id="33114"/>
    <lineage>
        <taxon>Eukaryota</taxon>
        <taxon>Viridiplantae</taxon>
        <taxon>Streptophyta</taxon>
        <taxon>Embryophyta</taxon>
        <taxon>Tracheophyta</taxon>
        <taxon>Spermatophyta</taxon>
        <taxon>Magnoliopsida</taxon>
        <taxon>eudicotyledons</taxon>
        <taxon>Gunneridae</taxon>
        <taxon>Pentapetalae</taxon>
        <taxon>asterids</taxon>
        <taxon>lamiids</taxon>
        <taxon>Solanales</taxon>
        <taxon>Solanaceae</taxon>
        <taxon>Solanoideae</taxon>
        <taxon>Capsiceae</taxon>
        <taxon>Capsicum</taxon>
    </lineage>
</organism>
<evidence type="ECO:0000256" key="3">
    <source>
        <dbReference type="ARBA" id="ARBA00022801"/>
    </source>
</evidence>
<gene>
    <name evidence="5" type="ORF">CQW23_07346</name>
</gene>
<dbReference type="InterPro" id="IPR038765">
    <property type="entry name" value="Papain-like_cys_pep_sf"/>
</dbReference>
<dbReference type="EMBL" id="MLFT02000003">
    <property type="protein sequence ID" value="PHT52884.1"/>
    <property type="molecule type" value="Genomic_DNA"/>
</dbReference>